<organism evidence="1 2">
    <name type="scientific">Fusibacter ferrireducens</name>
    <dbReference type="NCBI Taxonomy" id="2785058"/>
    <lineage>
        <taxon>Bacteria</taxon>
        <taxon>Bacillati</taxon>
        <taxon>Bacillota</taxon>
        <taxon>Clostridia</taxon>
        <taxon>Eubacteriales</taxon>
        <taxon>Eubacteriales Family XII. Incertae Sedis</taxon>
        <taxon>Fusibacter</taxon>
    </lineage>
</organism>
<comment type="caution">
    <text evidence="1">The sequence shown here is derived from an EMBL/GenBank/DDBJ whole genome shotgun (WGS) entry which is preliminary data.</text>
</comment>
<evidence type="ECO:0000313" key="2">
    <source>
        <dbReference type="Proteomes" id="UP000614200"/>
    </source>
</evidence>
<sequence length="188" mass="21668">MTDIKSIFVDKEYTIMSEIIDNENVTQRALSKKLGISVSTVNTLINKMIRDGLIKMTQVSQKQVFYMLTPIGMMEKTKKTVTYLKVHYRTIYETKEKIKSIIAELNQEHDVIFVLLDDDEMGEIMGIALDEIDKIPVKSKIQLIVKNEKLDIKGFDLPVLVHMSKQEEVLNEYKGIKGLKMVDLIEKL</sequence>
<dbReference type="EMBL" id="JADKNH010000013">
    <property type="protein sequence ID" value="MBF4695146.1"/>
    <property type="molecule type" value="Genomic_DNA"/>
</dbReference>
<proteinExistence type="predicted"/>
<gene>
    <name evidence="1" type="ORF">ISU02_18760</name>
</gene>
<accession>A0ABR9ZYV7</accession>
<dbReference type="Pfam" id="PF13412">
    <property type="entry name" value="HTH_24"/>
    <property type="match status" value="1"/>
</dbReference>
<evidence type="ECO:0000313" key="1">
    <source>
        <dbReference type="EMBL" id="MBF4695146.1"/>
    </source>
</evidence>
<reference evidence="1 2" key="1">
    <citation type="submission" date="2020-11" db="EMBL/GenBank/DDBJ databases">
        <title>Fusibacter basophilias sp. nov.</title>
        <authorList>
            <person name="Qiu D."/>
        </authorList>
    </citation>
    <scope>NUCLEOTIDE SEQUENCE [LARGE SCALE GENOMIC DNA]</scope>
    <source>
        <strain evidence="1 2">Q10-2</strain>
    </source>
</reference>
<dbReference type="InterPro" id="IPR036390">
    <property type="entry name" value="WH_DNA-bd_sf"/>
</dbReference>
<name>A0ABR9ZYV7_9FIRM</name>
<dbReference type="RefSeq" id="WP_194703389.1">
    <property type="nucleotide sequence ID" value="NZ_JADKNH010000013.1"/>
</dbReference>
<dbReference type="InterPro" id="IPR036388">
    <property type="entry name" value="WH-like_DNA-bd_sf"/>
</dbReference>
<dbReference type="Proteomes" id="UP000614200">
    <property type="component" value="Unassembled WGS sequence"/>
</dbReference>
<dbReference type="Gene3D" id="1.10.10.10">
    <property type="entry name" value="Winged helix-like DNA-binding domain superfamily/Winged helix DNA-binding domain"/>
    <property type="match status" value="1"/>
</dbReference>
<protein>
    <submittedName>
        <fullName evidence="1">Winged helix-turn-helix transcriptional regulator</fullName>
    </submittedName>
</protein>
<dbReference type="SUPFAM" id="SSF46785">
    <property type="entry name" value="Winged helix' DNA-binding domain"/>
    <property type="match status" value="1"/>
</dbReference>
<keyword evidence="2" id="KW-1185">Reference proteome</keyword>